<dbReference type="InterPro" id="IPR050558">
    <property type="entry name" value="PTS_Sugar-Specific_Components"/>
</dbReference>
<protein>
    <submittedName>
        <fullName evidence="13">Glucose PTS transporter subunit IIA</fullName>
    </submittedName>
</protein>
<evidence type="ECO:0000313" key="13">
    <source>
        <dbReference type="EMBL" id="HIX81765.1"/>
    </source>
</evidence>
<dbReference type="Gene3D" id="2.70.70.10">
    <property type="entry name" value="Glucose Permease (Domain IIA)"/>
    <property type="match status" value="1"/>
</dbReference>
<evidence type="ECO:0000256" key="2">
    <source>
        <dbReference type="ARBA" id="ARBA00022448"/>
    </source>
</evidence>
<evidence type="ECO:0000256" key="1">
    <source>
        <dbReference type="ARBA" id="ARBA00004651"/>
    </source>
</evidence>
<evidence type="ECO:0000256" key="9">
    <source>
        <dbReference type="ARBA" id="ARBA00023136"/>
    </source>
</evidence>
<feature type="transmembrane region" description="Helical" evidence="10">
    <location>
        <begin position="141"/>
        <end position="163"/>
    </location>
</feature>
<feature type="non-terminal residue" evidence="13">
    <location>
        <position position="1"/>
    </location>
</feature>
<evidence type="ECO:0000256" key="4">
    <source>
        <dbReference type="ARBA" id="ARBA00022597"/>
    </source>
</evidence>
<reference evidence="13" key="1">
    <citation type="journal article" date="2021" name="PeerJ">
        <title>Extensive microbial diversity within the chicken gut microbiome revealed by metagenomics and culture.</title>
        <authorList>
            <person name="Gilroy R."/>
            <person name="Ravi A."/>
            <person name="Getino M."/>
            <person name="Pursley I."/>
            <person name="Horton D.L."/>
            <person name="Alikhan N.F."/>
            <person name="Baker D."/>
            <person name="Gharbi K."/>
            <person name="Hall N."/>
            <person name="Watson M."/>
            <person name="Adriaenssens E.M."/>
            <person name="Foster-Nyarko E."/>
            <person name="Jarju S."/>
            <person name="Secka A."/>
            <person name="Antonio M."/>
            <person name="Oren A."/>
            <person name="Chaudhuri R.R."/>
            <person name="La Ragione R."/>
            <person name="Hildebrand F."/>
            <person name="Pallen M.J."/>
        </authorList>
    </citation>
    <scope>NUCLEOTIDE SEQUENCE</scope>
    <source>
        <strain evidence="13">ChiGjej1B1-14440</strain>
    </source>
</reference>
<accession>A0A9D1XM17</accession>
<proteinExistence type="predicted"/>
<dbReference type="AlphaFoldDB" id="A0A9D1XM17"/>
<dbReference type="NCBIfam" id="TIGR00830">
    <property type="entry name" value="PTBA"/>
    <property type="match status" value="1"/>
</dbReference>
<keyword evidence="6" id="KW-0598">Phosphotransferase system</keyword>
<keyword evidence="5" id="KW-0808">Transferase</keyword>
<dbReference type="GO" id="GO:0008982">
    <property type="term" value="F:protein-N(PI)-phosphohistidine-sugar phosphotransferase activity"/>
    <property type="evidence" value="ECO:0007669"/>
    <property type="project" value="InterPro"/>
</dbReference>
<dbReference type="Pfam" id="PF00358">
    <property type="entry name" value="PTS_EIIA_1"/>
    <property type="match status" value="1"/>
</dbReference>
<dbReference type="GO" id="GO:0005886">
    <property type="term" value="C:plasma membrane"/>
    <property type="evidence" value="ECO:0007669"/>
    <property type="project" value="UniProtKB-SubCell"/>
</dbReference>
<evidence type="ECO:0000256" key="6">
    <source>
        <dbReference type="ARBA" id="ARBA00022683"/>
    </source>
</evidence>
<evidence type="ECO:0000256" key="10">
    <source>
        <dbReference type="SAM" id="Phobius"/>
    </source>
</evidence>
<dbReference type="GO" id="GO:0090589">
    <property type="term" value="F:protein-phosphocysteine-trehalose phosphotransferase system transporter activity"/>
    <property type="evidence" value="ECO:0007669"/>
    <property type="project" value="TreeGrafter"/>
</dbReference>
<keyword evidence="9 10" id="KW-0472">Membrane</keyword>
<keyword evidence="4" id="KW-0762">Sugar transport</keyword>
<organism evidence="13 14">
    <name type="scientific">Candidatus Erysipelatoclostridium merdavium</name>
    <dbReference type="NCBI Taxonomy" id="2838566"/>
    <lineage>
        <taxon>Bacteria</taxon>
        <taxon>Bacillati</taxon>
        <taxon>Bacillota</taxon>
        <taxon>Erysipelotrichia</taxon>
        <taxon>Erysipelotrichales</taxon>
        <taxon>Erysipelotrichales incertae sedis</taxon>
    </lineage>
</organism>
<keyword evidence="2" id="KW-0813">Transport</keyword>
<keyword evidence="7 10" id="KW-0812">Transmembrane</keyword>
<dbReference type="PANTHER" id="PTHR30175:SF4">
    <property type="entry name" value="PTS SYSTEM TREHALOSE-SPECIFIC EIIBC COMPONENT"/>
    <property type="match status" value="1"/>
</dbReference>
<dbReference type="PROSITE" id="PS51103">
    <property type="entry name" value="PTS_EIIC_TYPE_1"/>
    <property type="match status" value="1"/>
</dbReference>
<evidence type="ECO:0000256" key="3">
    <source>
        <dbReference type="ARBA" id="ARBA00022475"/>
    </source>
</evidence>
<dbReference type="InterPro" id="IPR001127">
    <property type="entry name" value="PTS_EIIA_1_perm"/>
</dbReference>
<gene>
    <name evidence="13" type="ORF">H9980_07330</name>
</gene>
<evidence type="ECO:0000256" key="5">
    <source>
        <dbReference type="ARBA" id="ARBA00022679"/>
    </source>
</evidence>
<comment type="caution">
    <text evidence="13">The sequence shown here is derived from an EMBL/GenBank/DDBJ whole genome shotgun (WGS) entry which is preliminary data.</text>
</comment>
<dbReference type="PROSITE" id="PS00371">
    <property type="entry name" value="PTS_EIIA_TYPE_1_HIS"/>
    <property type="match status" value="1"/>
</dbReference>
<feature type="domain" description="PTS EIIA type-1" evidence="11">
    <location>
        <begin position="295"/>
        <end position="399"/>
    </location>
</feature>
<dbReference type="EMBL" id="DXET01000160">
    <property type="protein sequence ID" value="HIX81765.1"/>
    <property type="molecule type" value="Genomic_DNA"/>
</dbReference>
<keyword evidence="8 10" id="KW-1133">Transmembrane helix</keyword>
<dbReference type="GO" id="GO:0009401">
    <property type="term" value="P:phosphoenolpyruvate-dependent sugar phosphotransferase system"/>
    <property type="evidence" value="ECO:0007669"/>
    <property type="project" value="UniProtKB-KW"/>
</dbReference>
<evidence type="ECO:0000313" key="14">
    <source>
        <dbReference type="Proteomes" id="UP000886724"/>
    </source>
</evidence>
<dbReference type="PROSITE" id="PS51093">
    <property type="entry name" value="PTS_EIIA_TYPE_1"/>
    <property type="match status" value="1"/>
</dbReference>
<dbReference type="InterPro" id="IPR011055">
    <property type="entry name" value="Dup_hybrid_motif"/>
</dbReference>
<feature type="transmembrane region" description="Helical" evidence="10">
    <location>
        <begin position="206"/>
        <end position="234"/>
    </location>
</feature>
<dbReference type="GO" id="GO:0015771">
    <property type="term" value="P:trehalose transport"/>
    <property type="evidence" value="ECO:0007669"/>
    <property type="project" value="TreeGrafter"/>
</dbReference>
<evidence type="ECO:0000259" key="11">
    <source>
        <dbReference type="PROSITE" id="PS51093"/>
    </source>
</evidence>
<feature type="transmembrane region" description="Helical" evidence="10">
    <location>
        <begin position="29"/>
        <end position="46"/>
    </location>
</feature>
<feature type="transmembrane region" description="Helical" evidence="10">
    <location>
        <begin position="102"/>
        <end position="129"/>
    </location>
</feature>
<reference evidence="13" key="2">
    <citation type="submission" date="2021-04" db="EMBL/GenBank/DDBJ databases">
        <authorList>
            <person name="Gilroy R."/>
        </authorList>
    </citation>
    <scope>NUCLEOTIDE SEQUENCE</scope>
    <source>
        <strain evidence="13">ChiGjej1B1-14440</strain>
    </source>
</reference>
<dbReference type="SUPFAM" id="SSF51261">
    <property type="entry name" value="Duplicated hybrid motif"/>
    <property type="match status" value="1"/>
</dbReference>
<sequence>YRYHTSLLVIPQSISSLELGVVQISITDYQGQIVTAMLAGFMLVFIEKSFNKIIPNAIKMIIVPFCSLILTVFVTYVILGPIGLIIESIIANVVNSAFTSNLAIIIAAIIGFIYVPFVMTGLHHLTIIIDTILTTTFGGTILWPMIALSNIAQASSVLAMFVLQRNDKNARKINAPACISCYLGVSEPALFDVNIKHHFPLISGMIGSAIAAAISVGFGIQAFSIGIGGLPAIISIKPEFWGYYLLAMAVAIGIPFILTYVSGRKKLATLAKSNKEKDFICPMAGNLIPLSKVEDQVFSQGLMGDGFAVELKNGEIIAPFSGEVIMTFPTKHAYGLKRDDGLEVLIHIGMDTVHLNGKGFESFVNQGDFIKQGQTIAKVDLEYVLSQKKSVVSPVVFTSGEHIECNEQFVQLKQENIFKWKG</sequence>
<dbReference type="InterPro" id="IPR013013">
    <property type="entry name" value="PTS_EIIC_1"/>
</dbReference>
<dbReference type="Pfam" id="PF02378">
    <property type="entry name" value="PTS_EIIC"/>
    <property type="match status" value="1"/>
</dbReference>
<name>A0A9D1XM17_9FIRM</name>
<dbReference type="PANTHER" id="PTHR30175">
    <property type="entry name" value="PHOSPHOTRANSFERASE SYSTEM TRANSPORT PROTEIN"/>
    <property type="match status" value="1"/>
</dbReference>
<feature type="domain" description="PTS EIIC type-1" evidence="12">
    <location>
        <begin position="1"/>
        <end position="274"/>
    </location>
</feature>
<keyword evidence="3" id="KW-1003">Cell membrane</keyword>
<evidence type="ECO:0000256" key="8">
    <source>
        <dbReference type="ARBA" id="ARBA00022989"/>
    </source>
</evidence>
<dbReference type="InterPro" id="IPR003352">
    <property type="entry name" value="PTS_EIIC"/>
</dbReference>
<evidence type="ECO:0000256" key="7">
    <source>
        <dbReference type="ARBA" id="ARBA00022692"/>
    </source>
</evidence>
<feature type="transmembrane region" description="Helical" evidence="10">
    <location>
        <begin position="240"/>
        <end position="261"/>
    </location>
</feature>
<dbReference type="FunFam" id="2.70.70.10:FF:000001">
    <property type="entry name" value="PTS system glucose-specific IIA component"/>
    <property type="match status" value="1"/>
</dbReference>
<evidence type="ECO:0000259" key="12">
    <source>
        <dbReference type="PROSITE" id="PS51103"/>
    </source>
</evidence>
<comment type="subcellular location">
    <subcellularLocation>
        <location evidence="1">Cell membrane</location>
        <topology evidence="1">Multi-pass membrane protein</topology>
    </subcellularLocation>
</comment>
<dbReference type="Proteomes" id="UP000886724">
    <property type="component" value="Unassembled WGS sequence"/>
</dbReference>